<dbReference type="EMBL" id="FNDN01000011">
    <property type="protein sequence ID" value="SDI78418.1"/>
    <property type="molecule type" value="Genomic_DNA"/>
</dbReference>
<evidence type="ECO:0000313" key="1">
    <source>
        <dbReference type="EMBL" id="SDI78418.1"/>
    </source>
</evidence>
<proteinExistence type="predicted"/>
<dbReference type="RefSeq" id="WP_072738989.1">
    <property type="nucleotide sequence ID" value="NZ_CP048813.1"/>
</dbReference>
<dbReference type="Proteomes" id="UP000183263">
    <property type="component" value="Unassembled WGS sequence"/>
</dbReference>
<accession>A0A1G8NE29</accession>
<name>A0A1G8NE29_9NOCA</name>
<reference evidence="1 2" key="1">
    <citation type="submission" date="2016-10" db="EMBL/GenBank/DDBJ databases">
        <authorList>
            <person name="de Groot N.N."/>
        </authorList>
    </citation>
    <scope>NUCLEOTIDE SEQUENCE [LARGE SCALE GENOMIC DNA]</scope>
    <source>
        <strain evidence="1 2">DSM 44892</strain>
    </source>
</reference>
<sequence length="264" mass="27851">MAVLDAERIKITTTRSPWWCTAIVVALGLGLAAVIGLSAKATVNAFENEIAAGQTPDFEPFIPTLADVVGGVSGFGVLVLMILAALTVTSEYRFGVIRTTFQAIPNRSSVLIAKAALVGVFGAILSLVLTFGAYAIGKATAGETAGAGLTLSTSDDWRVIYSVPIFALLCVVLAVAVGALLRQSAGAIALLLLWPLLIESLFNLFGSFGRNVMPFLPFTNANQFLGVTQNVDFHWGPWGSLVYFTAFVAVVFAASLYVVNKRDA</sequence>
<protein>
    <submittedName>
        <fullName evidence="1">ABC-2 type transport system permease protein</fullName>
    </submittedName>
</protein>
<evidence type="ECO:0000313" key="2">
    <source>
        <dbReference type="Proteomes" id="UP000183263"/>
    </source>
</evidence>
<dbReference type="AlphaFoldDB" id="A0A1G8NE29"/>
<dbReference type="OrthoDB" id="4336046at2"/>
<gene>
    <name evidence="1" type="ORF">SAMN05444695_11138</name>
</gene>
<organism evidence="1 2">
    <name type="scientific">Rhodococcus triatomae</name>
    <dbReference type="NCBI Taxonomy" id="300028"/>
    <lineage>
        <taxon>Bacteria</taxon>
        <taxon>Bacillati</taxon>
        <taxon>Actinomycetota</taxon>
        <taxon>Actinomycetes</taxon>
        <taxon>Mycobacteriales</taxon>
        <taxon>Nocardiaceae</taxon>
        <taxon>Rhodococcus</taxon>
    </lineage>
</organism>
<keyword evidence="2" id="KW-1185">Reference proteome</keyword>